<proteinExistence type="predicted"/>
<dbReference type="RefSeq" id="WP_214298568.1">
    <property type="nucleotide sequence ID" value="NZ_JAHDYS010000008.1"/>
</dbReference>
<comment type="caution">
    <text evidence="3">The sequence shown here is derived from an EMBL/GenBank/DDBJ whole genome shotgun (WGS) entry which is preliminary data.</text>
</comment>
<organism evidence="3 4">
    <name type="scientific">Pelotalea chapellei</name>
    <dbReference type="NCBI Taxonomy" id="44671"/>
    <lineage>
        <taxon>Bacteria</taxon>
        <taxon>Pseudomonadati</taxon>
        <taxon>Thermodesulfobacteriota</taxon>
        <taxon>Desulfuromonadia</taxon>
        <taxon>Geobacterales</taxon>
        <taxon>Geobacteraceae</taxon>
        <taxon>Pelotalea</taxon>
    </lineage>
</organism>
<keyword evidence="1" id="KW-0472">Membrane</keyword>
<reference evidence="3 4" key="1">
    <citation type="submission" date="2021-05" db="EMBL/GenBank/DDBJ databases">
        <title>The draft genome of Geobacter chapellei DSM 13688.</title>
        <authorList>
            <person name="Xu Z."/>
            <person name="Masuda Y."/>
            <person name="Itoh H."/>
            <person name="Senoo K."/>
        </authorList>
    </citation>
    <scope>NUCLEOTIDE SEQUENCE [LARGE SCALE GENOMIC DNA]</scope>
    <source>
        <strain evidence="3 4">DSM 13688</strain>
    </source>
</reference>
<gene>
    <name evidence="3" type="ORF">KJB30_09740</name>
</gene>
<evidence type="ECO:0000313" key="3">
    <source>
        <dbReference type="EMBL" id="MBT1072066.1"/>
    </source>
</evidence>
<feature type="transmembrane region" description="Helical" evidence="1">
    <location>
        <begin position="35"/>
        <end position="55"/>
    </location>
</feature>
<feature type="transmembrane region" description="Helical" evidence="1">
    <location>
        <begin position="62"/>
        <end position="82"/>
    </location>
</feature>
<evidence type="ECO:0000256" key="1">
    <source>
        <dbReference type="SAM" id="Phobius"/>
    </source>
</evidence>
<evidence type="ECO:0000313" key="4">
    <source>
        <dbReference type="Proteomes" id="UP000784128"/>
    </source>
</evidence>
<feature type="signal peptide" evidence="2">
    <location>
        <begin position="1"/>
        <end position="25"/>
    </location>
</feature>
<keyword evidence="1" id="KW-1133">Transmembrane helix</keyword>
<sequence>MHKVSRIISAFLLISFLAATPSAFAEESALKEVFHDALYGGAIGTLVGAALMAFTKKPADNLNYMAFGAASGVLAGTAYGVGKTSTRALASIENGKVKIAVPTIMPDLIESPVSKQTIVSWRADILRGTFN</sequence>
<evidence type="ECO:0000256" key="2">
    <source>
        <dbReference type="SAM" id="SignalP"/>
    </source>
</evidence>
<keyword evidence="4" id="KW-1185">Reference proteome</keyword>
<protein>
    <submittedName>
        <fullName evidence="3">Uncharacterized protein</fullName>
    </submittedName>
</protein>
<keyword evidence="2" id="KW-0732">Signal</keyword>
<name>A0ABS5U8T9_9BACT</name>
<dbReference type="Proteomes" id="UP000784128">
    <property type="component" value="Unassembled WGS sequence"/>
</dbReference>
<keyword evidence="1" id="KW-0812">Transmembrane</keyword>
<dbReference type="EMBL" id="JAHDYS010000008">
    <property type="protein sequence ID" value="MBT1072066.1"/>
    <property type="molecule type" value="Genomic_DNA"/>
</dbReference>
<accession>A0ABS5U8T9</accession>
<feature type="chain" id="PRO_5045286219" evidence="2">
    <location>
        <begin position="26"/>
        <end position="131"/>
    </location>
</feature>